<sequence>MWKLVFLVLITLEHSKGNDLTKEELEWSQISNTCGDCSAKEFPKKFTTTGYSCDAKDNNAIESSTEAESGYPQCVPKSYAVVVPVHQYCCFWSPELGCTILVGQKQYVTDQLKCTNCLEPCTRAATNSGVRHTNYGILALAVPILAKLL</sequence>
<feature type="signal peptide" evidence="1">
    <location>
        <begin position="1"/>
        <end position="17"/>
    </location>
</feature>
<dbReference type="RefSeq" id="XP_070141132.1">
    <property type="nucleotide sequence ID" value="XM_070285031.1"/>
</dbReference>
<keyword evidence="1" id="KW-0732">Signal</keyword>
<feature type="chain" id="PRO_5044647449" evidence="1">
    <location>
        <begin position="18"/>
        <end position="149"/>
    </location>
</feature>
<organism evidence="2 3">
    <name type="scientific">Drosophila kikkawai</name>
    <name type="common">Fruit fly</name>
    <dbReference type="NCBI Taxonomy" id="30033"/>
    <lineage>
        <taxon>Eukaryota</taxon>
        <taxon>Metazoa</taxon>
        <taxon>Ecdysozoa</taxon>
        <taxon>Arthropoda</taxon>
        <taxon>Hexapoda</taxon>
        <taxon>Insecta</taxon>
        <taxon>Pterygota</taxon>
        <taxon>Neoptera</taxon>
        <taxon>Endopterygota</taxon>
        <taxon>Diptera</taxon>
        <taxon>Brachycera</taxon>
        <taxon>Muscomorpha</taxon>
        <taxon>Ephydroidea</taxon>
        <taxon>Drosophilidae</taxon>
        <taxon>Drosophila</taxon>
        <taxon>Sophophora</taxon>
    </lineage>
</organism>
<evidence type="ECO:0000313" key="2">
    <source>
        <dbReference type="Proteomes" id="UP001652661"/>
    </source>
</evidence>
<reference evidence="3" key="1">
    <citation type="submission" date="2025-04" db="UniProtKB">
        <authorList>
            <consortium name="RefSeq"/>
        </authorList>
    </citation>
    <scope>IDENTIFICATION</scope>
    <source>
        <strain evidence="4">14028-0561.14</strain>
        <tissue evidence="4">Whole fly</tissue>
    </source>
</reference>
<dbReference type="GeneID" id="108083115"/>
<evidence type="ECO:0000256" key="1">
    <source>
        <dbReference type="SAM" id="SignalP"/>
    </source>
</evidence>
<gene>
    <name evidence="3 4" type="primary">LOC108083115</name>
</gene>
<evidence type="ECO:0000313" key="3">
    <source>
        <dbReference type="RefSeq" id="XP_017034267.1"/>
    </source>
</evidence>
<dbReference type="OrthoDB" id="7869941at2759"/>
<accession>A0A6P4IYU0</accession>
<dbReference type="RefSeq" id="XP_017034267.1">
    <property type="nucleotide sequence ID" value="XM_017178778.1"/>
</dbReference>
<dbReference type="Proteomes" id="UP001652661">
    <property type="component" value="Chromosome 3L"/>
</dbReference>
<evidence type="ECO:0000313" key="4">
    <source>
        <dbReference type="RefSeq" id="XP_070141132.1"/>
    </source>
</evidence>
<keyword evidence="2" id="KW-1185">Reference proteome</keyword>
<proteinExistence type="predicted"/>
<protein>
    <submittedName>
        <fullName evidence="3">Uncharacterized protein LOC108083115</fullName>
    </submittedName>
</protein>
<dbReference type="AlphaFoldDB" id="A0A6P4IYU0"/>
<name>A0A6P4IYU0_DROKI</name>